<reference evidence="1 2" key="1">
    <citation type="submission" date="2016-10" db="EMBL/GenBank/DDBJ databases">
        <authorList>
            <person name="de Groot N.N."/>
        </authorList>
    </citation>
    <scope>NUCLEOTIDE SEQUENCE [LARGE SCALE GENOMIC DNA]</scope>
    <source>
        <strain evidence="1 2">DSM 23842</strain>
    </source>
</reference>
<dbReference type="EMBL" id="FNQK01000005">
    <property type="protein sequence ID" value="SDZ98041.1"/>
    <property type="molecule type" value="Genomic_DNA"/>
</dbReference>
<name>A0A1H3XGH5_BIZPA</name>
<dbReference type="AlphaFoldDB" id="A0A1H3XGH5"/>
<evidence type="ECO:0000313" key="1">
    <source>
        <dbReference type="EMBL" id="SDZ98041.1"/>
    </source>
</evidence>
<gene>
    <name evidence="1" type="ORF">SAMN04487990_1052</name>
</gene>
<dbReference type="OrthoDB" id="9781289at2"/>
<dbReference type="STRING" id="283786.SAMN04487990_1052"/>
<dbReference type="Proteomes" id="UP000198846">
    <property type="component" value="Unassembled WGS sequence"/>
</dbReference>
<protein>
    <submittedName>
        <fullName evidence="1">Uncharacterized protein</fullName>
    </submittedName>
</protein>
<sequence>MTVKAGGFKCTNSERYAKSPEGLQFSGLDYFYYADGVGLIYDTSSFVSESTPSIIRRLDSYGSISKVVCELK</sequence>
<evidence type="ECO:0000313" key="2">
    <source>
        <dbReference type="Proteomes" id="UP000198846"/>
    </source>
</evidence>
<accession>A0A1H3XGH5</accession>
<proteinExistence type="predicted"/>
<organism evidence="1 2">
    <name type="scientific">Bizionia paragorgiae</name>
    <dbReference type="NCBI Taxonomy" id="283786"/>
    <lineage>
        <taxon>Bacteria</taxon>
        <taxon>Pseudomonadati</taxon>
        <taxon>Bacteroidota</taxon>
        <taxon>Flavobacteriia</taxon>
        <taxon>Flavobacteriales</taxon>
        <taxon>Flavobacteriaceae</taxon>
        <taxon>Bizionia</taxon>
    </lineage>
</organism>
<dbReference type="RefSeq" id="WP_092132941.1">
    <property type="nucleotide sequence ID" value="NZ_FNQK01000005.1"/>
</dbReference>
<keyword evidence="2" id="KW-1185">Reference proteome</keyword>